<evidence type="ECO:0000256" key="1">
    <source>
        <dbReference type="ARBA" id="ARBA00023002"/>
    </source>
</evidence>
<dbReference type="GO" id="GO:0070967">
    <property type="term" value="F:coenzyme F420 binding"/>
    <property type="evidence" value="ECO:0007669"/>
    <property type="project" value="TreeGrafter"/>
</dbReference>
<dbReference type="KEGG" id="sact:DMT42_11975"/>
<dbReference type="GO" id="GO:0005829">
    <property type="term" value="C:cytosol"/>
    <property type="evidence" value="ECO:0007669"/>
    <property type="project" value="TreeGrafter"/>
</dbReference>
<dbReference type="InterPro" id="IPR052019">
    <property type="entry name" value="F420H2_bilvrd_red/Heme_oxyg"/>
</dbReference>
<evidence type="ECO:0000259" key="2">
    <source>
        <dbReference type="Pfam" id="PF01243"/>
    </source>
</evidence>
<dbReference type="Pfam" id="PF01243">
    <property type="entry name" value="PNPOx_N"/>
    <property type="match status" value="1"/>
</dbReference>
<dbReference type="Proteomes" id="UP000247634">
    <property type="component" value="Chromosome"/>
</dbReference>
<protein>
    <submittedName>
        <fullName evidence="3">PPOX class F420-dependent oxidoreductase</fullName>
    </submittedName>
</protein>
<evidence type="ECO:0000313" key="3">
    <source>
        <dbReference type="EMBL" id="AWT42970.1"/>
    </source>
</evidence>
<dbReference type="OrthoDB" id="1094370at2"/>
<evidence type="ECO:0000313" key="4">
    <source>
        <dbReference type="Proteomes" id="UP000247634"/>
    </source>
</evidence>
<dbReference type="NCBIfam" id="TIGR03618">
    <property type="entry name" value="Rv1155_F420"/>
    <property type="match status" value="1"/>
</dbReference>
<dbReference type="EMBL" id="CP029788">
    <property type="protein sequence ID" value="AWT42970.1"/>
    <property type="molecule type" value="Genomic_DNA"/>
</dbReference>
<dbReference type="InterPro" id="IPR011576">
    <property type="entry name" value="Pyridox_Oxase_N"/>
</dbReference>
<keyword evidence="4" id="KW-1185">Reference proteome</keyword>
<keyword evidence="1" id="KW-0560">Oxidoreductase</keyword>
<dbReference type="PANTHER" id="PTHR35176">
    <property type="entry name" value="HEME OXYGENASE HI_0854-RELATED"/>
    <property type="match status" value="1"/>
</dbReference>
<name>A0A2U9P016_STRAS</name>
<dbReference type="SUPFAM" id="SSF50475">
    <property type="entry name" value="FMN-binding split barrel"/>
    <property type="match status" value="1"/>
</dbReference>
<reference evidence="3 4" key="1">
    <citation type="submission" date="2018-06" db="EMBL/GenBank/DDBJ databases">
        <title>The complete genome sequence of a nosiheptide producer Streptomyces actuosus ATCC 25421: deducing the ability of producing a new class III lantibiotics.</title>
        <authorList>
            <person name="Liu W."/>
            <person name="Sun F."/>
            <person name="Hu Y."/>
        </authorList>
    </citation>
    <scope>NUCLEOTIDE SEQUENCE [LARGE SCALE GENOMIC DNA]</scope>
    <source>
        <strain evidence="3 4">ATCC 25421</strain>
    </source>
</reference>
<dbReference type="AlphaFoldDB" id="A0A2U9P016"/>
<sequence length="150" mass="16633">MTQEPTARALSDEALSDLLSRQQFGTLATTKRSGHPHLTTMVYSWDPDARLVRLSTTADRIKVAHLRRDPRAALHVQGPDVWSFAVAEGTAEVSDVTAAPGDAVGRELLSMLPESARPQDEEAWLARQVEERRVVVRLKAERLYGTAIDF</sequence>
<dbReference type="RefSeq" id="WP_110627891.1">
    <property type="nucleotide sequence ID" value="NZ_CP029788.1"/>
</dbReference>
<dbReference type="Gene3D" id="2.30.110.10">
    <property type="entry name" value="Electron Transport, Fmn-binding Protein, Chain A"/>
    <property type="match status" value="1"/>
</dbReference>
<dbReference type="PANTHER" id="PTHR35176:SF2">
    <property type="entry name" value="F420H(2)-DEPENDENT REDUCTASE RV1155"/>
    <property type="match status" value="1"/>
</dbReference>
<gene>
    <name evidence="3" type="ORF">DMT42_11975</name>
</gene>
<dbReference type="InterPro" id="IPR019920">
    <property type="entry name" value="F420-binding_dom_put"/>
</dbReference>
<feature type="domain" description="Pyridoxamine 5'-phosphate oxidase N-terminal" evidence="2">
    <location>
        <begin position="12"/>
        <end position="145"/>
    </location>
</feature>
<accession>A0A2U9P016</accession>
<dbReference type="InterPro" id="IPR012349">
    <property type="entry name" value="Split_barrel_FMN-bd"/>
</dbReference>
<organism evidence="3 4">
    <name type="scientific">Streptomyces actuosus</name>
    <dbReference type="NCBI Taxonomy" id="1885"/>
    <lineage>
        <taxon>Bacteria</taxon>
        <taxon>Bacillati</taxon>
        <taxon>Actinomycetota</taxon>
        <taxon>Actinomycetes</taxon>
        <taxon>Kitasatosporales</taxon>
        <taxon>Streptomycetaceae</taxon>
        <taxon>Streptomyces</taxon>
    </lineage>
</organism>
<dbReference type="GO" id="GO:0016627">
    <property type="term" value="F:oxidoreductase activity, acting on the CH-CH group of donors"/>
    <property type="evidence" value="ECO:0007669"/>
    <property type="project" value="TreeGrafter"/>
</dbReference>
<proteinExistence type="predicted"/>